<dbReference type="Pfam" id="PF00496">
    <property type="entry name" value="SBP_bac_5"/>
    <property type="match status" value="1"/>
</dbReference>
<dbReference type="PROSITE" id="PS51318">
    <property type="entry name" value="TAT"/>
    <property type="match status" value="1"/>
</dbReference>
<dbReference type="InterPro" id="IPR030678">
    <property type="entry name" value="Peptide/Ni-bd"/>
</dbReference>
<dbReference type="EMBL" id="CP073721">
    <property type="protein sequence ID" value="UWZ39097.1"/>
    <property type="molecule type" value="Genomic_DNA"/>
</dbReference>
<evidence type="ECO:0000313" key="3">
    <source>
        <dbReference type="Proteomes" id="UP001058271"/>
    </source>
</evidence>
<sequence length="534" mass="57883">MSNADSSRDPRPSWIAAGIRRRSFLSAALLGAAGAAGAGSLTGCSTPDISARVAERHKDGILQVGIDTAPSNINPLDSGAERTRWISEAVVETLYAYDKDHRSVPLLAAGEPEISADGLTWTIRLRDGITWHNGDPLTAEDVVATLKHMVNLSSGSEWVTYMIGYLQSFTALDRLTVRIGLARPYGLLRSHLTNMPIGHHDHVDRKDAMLGTGPFKLDRYVPGQSFTLSAYAGYHGPKPALSGIQYTVFADGATRLVSLKQGKIDLVTAVPYEHLASIQANKDLRVTIAEAPLDILCYVNFGQEPFNDENFRRAVAVATDRAGVVSRVFGNQGKPGQGPIGPAELGYDPELKVYSPAPDLELAKRYLAKAATKQRSFTITIGTSGTVRNIATVLAAGWAQIGITANIEQVSGGEWSNRLVGRKYEMILELFQSGFTAGPANYIALAPADPANVLSFHYDNPELTRLTATVWQTTDDAERAAALRRMNRILTEEMIIFPPAYPPLIIAQRRETTPVDPNGLRLSRIAPHTLSFAS</sequence>
<dbReference type="SUPFAM" id="SSF53850">
    <property type="entry name" value="Periplasmic binding protein-like II"/>
    <property type="match status" value="1"/>
</dbReference>
<dbReference type="PANTHER" id="PTHR30290">
    <property type="entry name" value="PERIPLASMIC BINDING COMPONENT OF ABC TRANSPORTER"/>
    <property type="match status" value="1"/>
</dbReference>
<dbReference type="InterPro" id="IPR006311">
    <property type="entry name" value="TAT_signal"/>
</dbReference>
<dbReference type="Gene3D" id="3.40.190.10">
    <property type="entry name" value="Periplasmic binding protein-like II"/>
    <property type="match status" value="1"/>
</dbReference>
<reference evidence="2" key="1">
    <citation type="submission" date="2021-04" db="EMBL/GenBank/DDBJ databases">
        <title>Biosynthetic gene clusters of Dactylosporangioum roseum.</title>
        <authorList>
            <person name="Hartkoorn R.C."/>
            <person name="Beaudoing E."/>
            <person name="Hot D."/>
            <person name="Moureu S."/>
        </authorList>
    </citation>
    <scope>NUCLEOTIDE SEQUENCE</scope>
    <source>
        <strain evidence="2">NRRL B-16295</strain>
    </source>
</reference>
<gene>
    <name evidence="2" type="ORF">Drose_13245</name>
</gene>
<proteinExistence type="predicted"/>
<dbReference type="InterPro" id="IPR039424">
    <property type="entry name" value="SBP_5"/>
</dbReference>
<dbReference type="Gene3D" id="3.10.105.10">
    <property type="entry name" value="Dipeptide-binding Protein, Domain 3"/>
    <property type="match status" value="1"/>
</dbReference>
<dbReference type="CDD" id="cd00995">
    <property type="entry name" value="PBP2_NikA_DppA_OppA_like"/>
    <property type="match status" value="1"/>
</dbReference>
<dbReference type="InterPro" id="IPR000914">
    <property type="entry name" value="SBP_5_dom"/>
</dbReference>
<dbReference type="PIRSF" id="PIRSF002741">
    <property type="entry name" value="MppA"/>
    <property type="match status" value="1"/>
</dbReference>
<dbReference type="Proteomes" id="UP001058271">
    <property type="component" value="Chromosome"/>
</dbReference>
<feature type="domain" description="Solute-binding protein family 5" evidence="1">
    <location>
        <begin position="104"/>
        <end position="443"/>
    </location>
</feature>
<organism evidence="2 3">
    <name type="scientific">Dactylosporangium roseum</name>
    <dbReference type="NCBI Taxonomy" id="47989"/>
    <lineage>
        <taxon>Bacteria</taxon>
        <taxon>Bacillati</taxon>
        <taxon>Actinomycetota</taxon>
        <taxon>Actinomycetes</taxon>
        <taxon>Micromonosporales</taxon>
        <taxon>Micromonosporaceae</taxon>
        <taxon>Dactylosporangium</taxon>
    </lineage>
</organism>
<protein>
    <submittedName>
        <fullName evidence="2">ABC transporter substrate-binding protein</fullName>
    </submittedName>
</protein>
<accession>A0ABY5ZCF1</accession>
<keyword evidence="3" id="KW-1185">Reference proteome</keyword>
<evidence type="ECO:0000259" key="1">
    <source>
        <dbReference type="Pfam" id="PF00496"/>
    </source>
</evidence>
<name>A0ABY5ZCF1_9ACTN</name>
<dbReference type="RefSeq" id="WP_260728497.1">
    <property type="nucleotide sequence ID" value="NZ_BAAABS010000008.1"/>
</dbReference>
<evidence type="ECO:0000313" key="2">
    <source>
        <dbReference type="EMBL" id="UWZ39097.1"/>
    </source>
</evidence>